<dbReference type="InterPro" id="IPR050500">
    <property type="entry name" value="Phos_Acetyltrans/Butyryltrans"/>
</dbReference>
<dbReference type="EMBL" id="PHNE01000006">
    <property type="protein sequence ID" value="PPE04120.1"/>
    <property type="molecule type" value="Genomic_DNA"/>
</dbReference>
<evidence type="ECO:0000256" key="6">
    <source>
        <dbReference type="ARBA" id="ARBA00022679"/>
    </source>
</evidence>
<organism evidence="10 11">
    <name type="scientific">Williamsoniiplasma lucivorax</name>
    <dbReference type="NCBI Taxonomy" id="209274"/>
    <lineage>
        <taxon>Bacteria</taxon>
        <taxon>Bacillati</taxon>
        <taxon>Mycoplasmatota</taxon>
        <taxon>Mollicutes</taxon>
        <taxon>Entomoplasmatales</taxon>
        <taxon>Williamsoniiplasma</taxon>
    </lineage>
</organism>
<gene>
    <name evidence="10" type="primary">eutD</name>
    <name evidence="10" type="ORF">ELUCI_v1c09000</name>
</gene>
<evidence type="ECO:0000256" key="3">
    <source>
        <dbReference type="ARBA" id="ARBA00005656"/>
    </source>
</evidence>
<feature type="domain" description="Phosphate acetyl/butaryl transferase" evidence="9">
    <location>
        <begin position="7"/>
        <end position="315"/>
    </location>
</feature>
<dbReference type="Proteomes" id="UP000237865">
    <property type="component" value="Unassembled WGS sequence"/>
</dbReference>
<name>A0A2S5R9Z5_9MOLU</name>
<dbReference type="NCBIfam" id="TIGR00651">
    <property type="entry name" value="pta"/>
    <property type="match status" value="1"/>
</dbReference>
<dbReference type="STRING" id="1399797.GCA_000518285_01040"/>
<keyword evidence="11" id="KW-1185">Reference proteome</keyword>
<proteinExistence type="inferred from homology"/>
<dbReference type="SUPFAM" id="SSF53659">
    <property type="entry name" value="Isocitrate/Isopropylmalate dehydrogenase-like"/>
    <property type="match status" value="1"/>
</dbReference>
<dbReference type="RefSeq" id="WP_028127094.1">
    <property type="nucleotide sequence ID" value="NZ_PHNE01000006.1"/>
</dbReference>
<dbReference type="InterPro" id="IPR012147">
    <property type="entry name" value="P_Ac_Bu_trans"/>
</dbReference>
<dbReference type="PANTHER" id="PTHR43356">
    <property type="entry name" value="PHOSPHATE ACETYLTRANSFERASE"/>
    <property type="match status" value="1"/>
</dbReference>
<dbReference type="Pfam" id="PF01515">
    <property type="entry name" value="PTA_PTB"/>
    <property type="match status" value="1"/>
</dbReference>
<dbReference type="GO" id="GO:0008959">
    <property type="term" value="F:phosphate acetyltransferase activity"/>
    <property type="evidence" value="ECO:0007669"/>
    <property type="project" value="UniProtKB-EC"/>
</dbReference>
<evidence type="ECO:0000256" key="7">
    <source>
        <dbReference type="ARBA" id="ARBA00023315"/>
    </source>
</evidence>
<dbReference type="InterPro" id="IPR042113">
    <property type="entry name" value="P_AcTrfase_dom1"/>
</dbReference>
<dbReference type="Gene3D" id="3.40.50.10750">
    <property type="entry name" value="Isocitrate/Isopropylmalate dehydrogenase-like"/>
    <property type="match status" value="1"/>
</dbReference>
<evidence type="ECO:0000256" key="8">
    <source>
        <dbReference type="ARBA" id="ARBA00031108"/>
    </source>
</evidence>
<dbReference type="InterPro" id="IPR042112">
    <property type="entry name" value="P_AcTrfase_dom2"/>
</dbReference>
<evidence type="ECO:0000259" key="9">
    <source>
        <dbReference type="Pfam" id="PF01515"/>
    </source>
</evidence>
<evidence type="ECO:0000256" key="2">
    <source>
        <dbReference type="ARBA" id="ARBA00004989"/>
    </source>
</evidence>
<dbReference type="InterPro" id="IPR004614">
    <property type="entry name" value="P_AcTrfase"/>
</dbReference>
<keyword evidence="6" id="KW-0808">Transferase</keyword>
<dbReference type="NCBIfam" id="NF007233">
    <property type="entry name" value="PRK09653.1"/>
    <property type="match status" value="1"/>
</dbReference>
<dbReference type="InterPro" id="IPR002505">
    <property type="entry name" value="PTA_PTB"/>
</dbReference>
<comment type="pathway">
    <text evidence="2">Metabolic intermediate biosynthesis; acetyl-CoA biosynthesis; acetyl-CoA from acetate: step 2/2.</text>
</comment>
<dbReference type="Gene3D" id="3.40.50.10950">
    <property type="match status" value="1"/>
</dbReference>
<evidence type="ECO:0000313" key="11">
    <source>
        <dbReference type="Proteomes" id="UP000237865"/>
    </source>
</evidence>
<evidence type="ECO:0000313" key="10">
    <source>
        <dbReference type="EMBL" id="PPE04120.1"/>
    </source>
</evidence>
<protein>
    <recommendedName>
        <fullName evidence="5">Phosphate acetyltransferase</fullName>
        <ecNumber evidence="4">2.3.1.8</ecNumber>
    </recommendedName>
    <alternativeName>
        <fullName evidence="8">Phosphotransacetylase</fullName>
    </alternativeName>
</protein>
<comment type="similarity">
    <text evidence="3">Belongs to the phosphate acetyltransferase and butyryltransferase family.</text>
</comment>
<evidence type="ECO:0000256" key="1">
    <source>
        <dbReference type="ARBA" id="ARBA00000705"/>
    </source>
</evidence>
<comment type="catalytic activity">
    <reaction evidence="1">
        <text>acetyl-CoA + phosphate = acetyl phosphate + CoA</text>
        <dbReference type="Rhea" id="RHEA:19521"/>
        <dbReference type="ChEBI" id="CHEBI:22191"/>
        <dbReference type="ChEBI" id="CHEBI:43474"/>
        <dbReference type="ChEBI" id="CHEBI:57287"/>
        <dbReference type="ChEBI" id="CHEBI:57288"/>
        <dbReference type="EC" id="2.3.1.8"/>
    </reaction>
</comment>
<evidence type="ECO:0000256" key="5">
    <source>
        <dbReference type="ARBA" id="ARBA00021528"/>
    </source>
</evidence>
<dbReference type="PANTHER" id="PTHR43356:SF3">
    <property type="entry name" value="PHOSPHATE ACETYLTRANSFERASE"/>
    <property type="match status" value="1"/>
</dbReference>
<dbReference type="AlphaFoldDB" id="A0A2S5R9Z5"/>
<dbReference type="PIRSF" id="PIRSF000428">
    <property type="entry name" value="P_Ac_trans"/>
    <property type="match status" value="1"/>
</dbReference>
<sequence length="323" mass="35447">MYSLKDLKEVLKTSATQTIIFPEGDEAKIQQTATMLVEEQLVDVILLFNKKTDIPTGLNTQIKVMSVDQIDVAPYIAKFMEIRGDKTNLEQATKLMQLRTYIGTMMILEQKADAMVCGLTFTTADTLRPALQVVKVKKGMAIASSAFIMKKGEQAFIFTDCALNVNPDAKQLAQIGIMATEFAKTMNVTNPETVFLSYSTKGSGAGEAVDKVAQAIKELDAIKPDFAYDGEFQFDAAFVQEVRMKKAPNSKLTKATPDVFVFPELQSGNIGYKIAQRLGGFDAVGPFILGLNKPINDLSRGATLEDIYETAIYTAFQALNSQN</sequence>
<comment type="caution">
    <text evidence="10">The sequence shown here is derived from an EMBL/GenBank/DDBJ whole genome shotgun (WGS) entry which is preliminary data.</text>
</comment>
<keyword evidence="7" id="KW-0012">Acyltransferase</keyword>
<accession>A0A2S5R9Z5</accession>
<reference evidence="10 11" key="1">
    <citation type="submission" date="2017-11" db="EMBL/GenBank/DDBJ databases">
        <title>Genome sequence of Entomoplasma lucivorax PIPN-2 (ATCC 49196).</title>
        <authorList>
            <person name="Lo W.-S."/>
            <person name="Gasparich G.E."/>
            <person name="Kuo C.-H."/>
        </authorList>
    </citation>
    <scope>NUCLEOTIDE SEQUENCE [LARGE SCALE GENOMIC DNA]</scope>
    <source>
        <strain evidence="10 11">PIPN-2</strain>
    </source>
</reference>
<dbReference type="EC" id="2.3.1.8" evidence="4"/>
<evidence type="ECO:0000256" key="4">
    <source>
        <dbReference type="ARBA" id="ARBA00012707"/>
    </source>
</evidence>